<dbReference type="Pfam" id="PF12452">
    <property type="entry name" value="DUF3685"/>
    <property type="match status" value="1"/>
</dbReference>
<reference evidence="2 3" key="1">
    <citation type="submission" date="2019-11" db="EMBL/GenBank/DDBJ databases">
        <title>Isolation of a new High Light Tolerant Cyanobacteria.</title>
        <authorList>
            <person name="Dobson Z."/>
            <person name="Vaughn N."/>
            <person name="Vaughn M."/>
            <person name="Fromme P."/>
            <person name="Mazor Y."/>
        </authorList>
    </citation>
    <scope>NUCLEOTIDE SEQUENCE [LARGE SCALE GENOMIC DNA]</scope>
    <source>
        <strain evidence="2 3">0216</strain>
    </source>
</reference>
<name>A0A844GW76_9CHRO</name>
<evidence type="ECO:0000313" key="2">
    <source>
        <dbReference type="EMBL" id="MTF39823.1"/>
    </source>
</evidence>
<protein>
    <submittedName>
        <fullName evidence="2">DUF3685 domain-containing protein</fullName>
    </submittedName>
</protein>
<dbReference type="PANTHER" id="PTHR45566">
    <property type="entry name" value="HTH-TYPE TRANSCRIPTIONAL REGULATOR YHJB-RELATED"/>
    <property type="match status" value="1"/>
</dbReference>
<feature type="coiled-coil region" evidence="1">
    <location>
        <begin position="304"/>
        <end position="331"/>
    </location>
</feature>
<dbReference type="PIRSF" id="PIRSF026434">
    <property type="entry name" value="RR_ycf55_prd"/>
    <property type="match status" value="1"/>
</dbReference>
<accession>A0A844GW76</accession>
<evidence type="ECO:0000313" key="3">
    <source>
        <dbReference type="Proteomes" id="UP000437131"/>
    </source>
</evidence>
<gene>
    <name evidence="2" type="ORF">GGC33_12930</name>
</gene>
<proteinExistence type="predicted"/>
<dbReference type="AlphaFoldDB" id="A0A844GW76"/>
<dbReference type="InterPro" id="IPR016837">
    <property type="entry name" value="Uncharacterised_Ycf55_cyanobac"/>
</dbReference>
<dbReference type="InterPro" id="IPR051015">
    <property type="entry name" value="EvgA-like"/>
</dbReference>
<dbReference type="Gene3D" id="3.40.50.2300">
    <property type="match status" value="1"/>
</dbReference>
<evidence type="ECO:0000256" key="1">
    <source>
        <dbReference type="SAM" id="Coils"/>
    </source>
</evidence>
<dbReference type="EMBL" id="WMIA01000017">
    <property type="protein sequence ID" value="MTF39823.1"/>
    <property type="molecule type" value="Genomic_DNA"/>
</dbReference>
<organism evidence="2 3">
    <name type="scientific">Cyanobacterium aponinum 0216</name>
    <dbReference type="NCBI Taxonomy" id="2676140"/>
    <lineage>
        <taxon>Bacteria</taxon>
        <taxon>Bacillati</taxon>
        <taxon>Cyanobacteriota</taxon>
        <taxon>Cyanophyceae</taxon>
        <taxon>Oscillatoriophycideae</taxon>
        <taxon>Chroococcales</taxon>
        <taxon>Geminocystaceae</taxon>
        <taxon>Cyanobacterium</taxon>
    </lineage>
</organism>
<dbReference type="Proteomes" id="UP000437131">
    <property type="component" value="Unassembled WGS sequence"/>
</dbReference>
<keyword evidence="1" id="KW-0175">Coiled coil</keyword>
<dbReference type="PANTHER" id="PTHR45566:SF1">
    <property type="entry name" value="HTH-TYPE TRANSCRIPTIONAL REGULATOR YHJB-RELATED"/>
    <property type="match status" value="1"/>
</dbReference>
<dbReference type="InterPro" id="IPR022552">
    <property type="entry name" value="UPF_Ycf55"/>
</dbReference>
<comment type="caution">
    <text evidence="2">The sequence shown here is derived from an EMBL/GenBank/DDBJ whole genome shotgun (WGS) entry which is preliminary data.</text>
</comment>
<sequence>MMSINESQSSINVILLDEDPIFSLGLKEICKDEIYQDINIIATGKLKDIFSLIKNYNCDLVAVALDWEKYPDRVKKFFQDLSLLVKEYPELNILLMVNPRGLIYDLTSLSIVKGYCYKNIEIDELIKIIRICAKGEQYLTQNQSLSSNQNNFNSWLALQCQGGIKEIERQIKEINNHTKTHQLSPADVIYWHGRKRELKLAKWLINRFLSESDRTLLNFQLNFNQISNSNGDDNTNRVEKQDKNKAKTEKSNAIILVNQPENVYDLTLLKIQKNLTNYTKKIQATDILINSKQKELLIIILQEWEELILETEKLQLNREELEKRVETFIKELWQNSTLKFLQRYLPSPTENESKQNLELVNLIINQGEKLATNELIKIPFIQDFLIYEIEKKEITIDNFTYSYRNENSLEIEEIILQNTILNIANFTVEFILNNFADSSILKHNIFQPELKSSRKVAMFRNNLVWKYRREKYWQNPKNIFEDQYEMLRLTYEGIVCCQITHPRYQELNTIKGIPWGVTILIELRDSLAKGVKSLGDSLGKLLVYLLTEVVGKGIGLIGKGILQGIGSRMKN</sequence>